<gene>
    <name evidence="8 12" type="primary">rimO</name>
    <name evidence="12" type="ORF">DRP43_05370</name>
</gene>
<keyword evidence="12" id="KW-0689">Ribosomal protein</keyword>
<comment type="subcellular location">
    <subcellularLocation>
        <location evidence="8">Cytoplasm</location>
    </subcellularLocation>
</comment>
<dbReference type="PANTHER" id="PTHR43837">
    <property type="entry name" value="RIBOSOMAL PROTEIN S12 METHYLTHIOTRANSFERASE RIMO"/>
    <property type="match status" value="1"/>
</dbReference>
<dbReference type="Pfam" id="PF00919">
    <property type="entry name" value="UPF0004"/>
    <property type="match status" value="1"/>
</dbReference>
<dbReference type="InterPro" id="IPR012340">
    <property type="entry name" value="NA-bd_OB-fold"/>
</dbReference>
<dbReference type="Proteomes" id="UP000271125">
    <property type="component" value="Unassembled WGS sequence"/>
</dbReference>
<dbReference type="EC" id="2.8.4.4" evidence="8"/>
<dbReference type="InterPro" id="IPR007197">
    <property type="entry name" value="rSAM"/>
</dbReference>
<dbReference type="PROSITE" id="PS50926">
    <property type="entry name" value="TRAM"/>
    <property type="match status" value="1"/>
</dbReference>
<keyword evidence="6 8" id="KW-0408">Iron</keyword>
<name>A0A660SCU2_UNCT6</name>
<feature type="binding site" evidence="8">
    <location>
        <position position="17"/>
    </location>
    <ligand>
        <name>[4Fe-4S] cluster</name>
        <dbReference type="ChEBI" id="CHEBI:49883"/>
        <label>1</label>
    </ligand>
</feature>
<dbReference type="GO" id="GO:0051539">
    <property type="term" value="F:4 iron, 4 sulfur cluster binding"/>
    <property type="evidence" value="ECO:0007669"/>
    <property type="project" value="UniProtKB-UniRule"/>
</dbReference>
<dbReference type="PROSITE" id="PS51918">
    <property type="entry name" value="RADICAL_SAM"/>
    <property type="match status" value="1"/>
</dbReference>
<dbReference type="SFLD" id="SFLDG01082">
    <property type="entry name" value="B12-binding_domain_containing"/>
    <property type="match status" value="1"/>
</dbReference>
<feature type="domain" description="Radical SAM core" evidence="11">
    <location>
        <begin position="140"/>
        <end position="370"/>
    </location>
</feature>
<dbReference type="SFLD" id="SFLDF00274">
    <property type="entry name" value="ribosomal_protein_S12_methylth"/>
    <property type="match status" value="1"/>
</dbReference>
<feature type="binding site" evidence="8">
    <location>
        <position position="161"/>
    </location>
    <ligand>
        <name>[4Fe-4S] cluster</name>
        <dbReference type="ChEBI" id="CHEBI:49883"/>
        <label>2</label>
        <note>4Fe-4S-S-AdoMet</note>
    </ligand>
</feature>
<feature type="binding site" evidence="8">
    <location>
        <position position="53"/>
    </location>
    <ligand>
        <name>[4Fe-4S] cluster</name>
        <dbReference type="ChEBI" id="CHEBI:49883"/>
        <label>1</label>
    </ligand>
</feature>
<dbReference type="SFLD" id="SFLDS00029">
    <property type="entry name" value="Radical_SAM"/>
    <property type="match status" value="1"/>
</dbReference>
<dbReference type="GO" id="GO:0005840">
    <property type="term" value="C:ribosome"/>
    <property type="evidence" value="ECO:0007669"/>
    <property type="project" value="UniProtKB-KW"/>
</dbReference>
<dbReference type="GO" id="GO:0103039">
    <property type="term" value="F:protein methylthiotransferase activity"/>
    <property type="evidence" value="ECO:0007669"/>
    <property type="project" value="UniProtKB-EC"/>
</dbReference>
<dbReference type="EMBL" id="QNBD01000256">
    <property type="protein sequence ID" value="RKX68609.1"/>
    <property type="molecule type" value="Genomic_DNA"/>
</dbReference>
<dbReference type="SMART" id="SM00729">
    <property type="entry name" value="Elp3"/>
    <property type="match status" value="1"/>
</dbReference>
<reference evidence="12 13" key="1">
    <citation type="submission" date="2018-06" db="EMBL/GenBank/DDBJ databases">
        <title>Extensive metabolic versatility and redundancy in microbially diverse, dynamic hydrothermal sediments.</title>
        <authorList>
            <person name="Dombrowski N."/>
            <person name="Teske A."/>
            <person name="Baker B.J."/>
        </authorList>
    </citation>
    <scope>NUCLEOTIDE SEQUENCE [LARGE SCALE GENOMIC DNA]</scope>
    <source>
        <strain evidence="12">B10_G13</strain>
    </source>
</reference>
<dbReference type="Gene3D" id="2.40.50.140">
    <property type="entry name" value="Nucleic acid-binding proteins"/>
    <property type="match status" value="1"/>
</dbReference>
<dbReference type="Gene3D" id="3.80.30.20">
    <property type="entry name" value="tm_1862 like domain"/>
    <property type="match status" value="1"/>
</dbReference>
<dbReference type="CDD" id="cd01335">
    <property type="entry name" value="Radical_SAM"/>
    <property type="match status" value="1"/>
</dbReference>
<dbReference type="GO" id="GO:0046872">
    <property type="term" value="F:metal ion binding"/>
    <property type="evidence" value="ECO:0007669"/>
    <property type="project" value="UniProtKB-KW"/>
</dbReference>
<dbReference type="FunFam" id="3.80.30.20:FF:000001">
    <property type="entry name" value="tRNA-2-methylthio-N(6)-dimethylallyladenosine synthase 2"/>
    <property type="match status" value="1"/>
</dbReference>
<dbReference type="Pfam" id="PF04055">
    <property type="entry name" value="Radical_SAM"/>
    <property type="match status" value="1"/>
</dbReference>
<dbReference type="AlphaFoldDB" id="A0A660SCU2"/>
<evidence type="ECO:0000313" key="12">
    <source>
        <dbReference type="EMBL" id="RKX68609.1"/>
    </source>
</evidence>
<evidence type="ECO:0000256" key="1">
    <source>
        <dbReference type="ARBA" id="ARBA00022485"/>
    </source>
</evidence>
<comment type="caution">
    <text evidence="12">The sequence shown here is derived from an EMBL/GenBank/DDBJ whole genome shotgun (WGS) entry which is preliminary data.</text>
</comment>
<dbReference type="SFLD" id="SFLDG01061">
    <property type="entry name" value="methylthiotransferase"/>
    <property type="match status" value="1"/>
</dbReference>
<dbReference type="InterPro" id="IPR038135">
    <property type="entry name" value="Methylthiotransferase_N_sf"/>
</dbReference>
<dbReference type="InterPro" id="IPR020612">
    <property type="entry name" value="Methylthiotransferase_CS"/>
</dbReference>
<keyword evidence="4 8" id="KW-0949">S-adenosyl-L-methionine</keyword>
<dbReference type="InterPro" id="IPR005839">
    <property type="entry name" value="Methylthiotransferase"/>
</dbReference>
<comment type="function">
    <text evidence="8">Catalyzes the methylthiolation of an aspartic acid residue of ribosomal protein uS12.</text>
</comment>
<evidence type="ECO:0000259" key="9">
    <source>
        <dbReference type="PROSITE" id="PS50926"/>
    </source>
</evidence>
<accession>A0A660SCU2</accession>
<comment type="cofactor">
    <cofactor evidence="8">
        <name>[4Fe-4S] cluster</name>
        <dbReference type="ChEBI" id="CHEBI:49883"/>
    </cofactor>
    <text evidence="8">Binds 2 [4Fe-4S] clusters. One cluster is coordinated with 3 cysteines and an exchangeable S-adenosyl-L-methionine.</text>
</comment>
<keyword evidence="12" id="KW-0687">Ribonucleoprotein</keyword>
<dbReference type="InterPro" id="IPR006638">
    <property type="entry name" value="Elp3/MiaA/NifB-like_rSAM"/>
</dbReference>
<dbReference type="GO" id="GO:0035599">
    <property type="term" value="F:aspartic acid methylthiotransferase activity"/>
    <property type="evidence" value="ECO:0007669"/>
    <property type="project" value="TreeGrafter"/>
</dbReference>
<dbReference type="InterPro" id="IPR013848">
    <property type="entry name" value="Methylthiotransferase_N"/>
</dbReference>
<dbReference type="PROSITE" id="PS51449">
    <property type="entry name" value="MTTASE_N"/>
    <property type="match status" value="1"/>
</dbReference>
<dbReference type="NCBIfam" id="TIGR00089">
    <property type="entry name" value="MiaB/RimO family radical SAM methylthiotransferase"/>
    <property type="match status" value="1"/>
</dbReference>
<dbReference type="InterPro" id="IPR058240">
    <property type="entry name" value="rSAM_sf"/>
</dbReference>
<feature type="binding site" evidence="8">
    <location>
        <position position="158"/>
    </location>
    <ligand>
        <name>[4Fe-4S] cluster</name>
        <dbReference type="ChEBI" id="CHEBI:49883"/>
        <label>2</label>
        <note>4Fe-4S-S-AdoMet</note>
    </ligand>
</feature>
<dbReference type="PANTHER" id="PTHR43837:SF1">
    <property type="entry name" value="RIBOSOMAL PROTEIN US12 METHYLTHIOTRANSFERASE RIMO"/>
    <property type="match status" value="1"/>
</dbReference>
<evidence type="ECO:0000256" key="2">
    <source>
        <dbReference type="ARBA" id="ARBA00022490"/>
    </source>
</evidence>
<keyword evidence="2 8" id="KW-0963">Cytoplasm</keyword>
<dbReference type="NCBIfam" id="TIGR01125">
    <property type="entry name" value="30S ribosomal protein S12 methylthiotransferase RimO"/>
    <property type="match status" value="1"/>
</dbReference>
<dbReference type="GO" id="GO:0005829">
    <property type="term" value="C:cytosol"/>
    <property type="evidence" value="ECO:0007669"/>
    <property type="project" value="TreeGrafter"/>
</dbReference>
<comment type="catalytic activity">
    <reaction evidence="8">
        <text>L-aspartate(89)-[ribosomal protein uS12]-hydrogen + (sulfur carrier)-SH + AH2 + 2 S-adenosyl-L-methionine = 3-methylsulfanyl-L-aspartate(89)-[ribosomal protein uS12]-hydrogen + (sulfur carrier)-H + 5'-deoxyadenosine + L-methionine + A + S-adenosyl-L-homocysteine + 2 H(+)</text>
        <dbReference type="Rhea" id="RHEA:37087"/>
        <dbReference type="Rhea" id="RHEA-COMP:10460"/>
        <dbReference type="Rhea" id="RHEA-COMP:10461"/>
        <dbReference type="Rhea" id="RHEA-COMP:14737"/>
        <dbReference type="Rhea" id="RHEA-COMP:14739"/>
        <dbReference type="ChEBI" id="CHEBI:13193"/>
        <dbReference type="ChEBI" id="CHEBI:15378"/>
        <dbReference type="ChEBI" id="CHEBI:17319"/>
        <dbReference type="ChEBI" id="CHEBI:17499"/>
        <dbReference type="ChEBI" id="CHEBI:29917"/>
        <dbReference type="ChEBI" id="CHEBI:29961"/>
        <dbReference type="ChEBI" id="CHEBI:57844"/>
        <dbReference type="ChEBI" id="CHEBI:57856"/>
        <dbReference type="ChEBI" id="CHEBI:59789"/>
        <dbReference type="ChEBI" id="CHEBI:64428"/>
        <dbReference type="ChEBI" id="CHEBI:73599"/>
        <dbReference type="EC" id="2.8.4.4"/>
    </reaction>
</comment>
<protein>
    <recommendedName>
        <fullName evidence="8">Ribosomal protein uS12 methylthiotransferase RimO</fullName>
        <shortName evidence="8">uS12 MTTase</shortName>
        <shortName evidence="8">uS12 methylthiotransferase</shortName>
        <ecNumber evidence="8">2.8.4.4</ecNumber>
    </recommendedName>
    <alternativeName>
        <fullName evidence="8">Ribosomal protein uS12 (aspartate-C(3))-methylthiotransferase</fullName>
    </alternativeName>
    <alternativeName>
        <fullName evidence="8">Ribosome maturation factor RimO</fullName>
    </alternativeName>
</protein>
<keyword evidence="7 8" id="KW-0411">Iron-sulfur</keyword>
<dbReference type="Pfam" id="PF18693">
    <property type="entry name" value="TRAM_2"/>
    <property type="match status" value="1"/>
</dbReference>
<dbReference type="PROSITE" id="PS01278">
    <property type="entry name" value="MTTASE_RADICAL"/>
    <property type="match status" value="1"/>
</dbReference>
<feature type="domain" description="MTTase N-terminal" evidence="10">
    <location>
        <begin position="8"/>
        <end position="121"/>
    </location>
</feature>
<dbReference type="InterPro" id="IPR002792">
    <property type="entry name" value="TRAM_dom"/>
</dbReference>
<evidence type="ECO:0000256" key="6">
    <source>
        <dbReference type="ARBA" id="ARBA00023004"/>
    </source>
</evidence>
<sequence>MEKKNKGLIFYIDTLGCFKNLVDSDILVQNLIADGLKKADDPESADILIVNTCGFIDDAKKESIETILSLASGKGERKLIVVGCLSERYREELLNLIPEIDIITGANNWDNIKYLIDNDIRISFNKRHYRYNKIIEKRILTLPHMAFVKISEGCSNNCAFCAIPQIRGKYRSRRMGVIVEEVKLLVKGGVREINLISQDSSYYGLDMYRKKALYDLLKKLDNIEGDFWIRVFYQNIDLFDNNIILLIRDSKHILPYFDIPIQHYSDKIIRLMNRGSDSNRIDYIMNLIREKIPDSVIRTSVIVGYPGERREDFEQLKLFLKMNKPDRIGVFKYSDEEGTIAYNFKEKNSDATKNRRLKKLIEISAENSLNRNISLIGKKLRVLIDTKEGGYYIARSKYDAFDVDNLVYIEDTNLKIGEFYNVVIEDAIEFDLFGKIV</sequence>
<comment type="similarity">
    <text evidence="8">Belongs to the methylthiotransferase family. RimO subfamily.</text>
</comment>
<dbReference type="HAMAP" id="MF_01865">
    <property type="entry name" value="MTTase_RimO"/>
    <property type="match status" value="1"/>
</dbReference>
<proteinExistence type="inferred from homology"/>
<evidence type="ECO:0000259" key="10">
    <source>
        <dbReference type="PROSITE" id="PS51449"/>
    </source>
</evidence>
<dbReference type="InterPro" id="IPR023404">
    <property type="entry name" value="rSAM_horseshoe"/>
</dbReference>
<keyword evidence="1 8" id="KW-0004">4Fe-4S</keyword>
<evidence type="ECO:0000256" key="4">
    <source>
        <dbReference type="ARBA" id="ARBA00022691"/>
    </source>
</evidence>
<feature type="binding site" evidence="8">
    <location>
        <position position="154"/>
    </location>
    <ligand>
        <name>[4Fe-4S] cluster</name>
        <dbReference type="ChEBI" id="CHEBI:49883"/>
        <label>2</label>
        <note>4Fe-4S-S-AdoMet</note>
    </ligand>
</feature>
<organism evidence="12 13">
    <name type="scientific">candidate division TA06 bacterium</name>
    <dbReference type="NCBI Taxonomy" id="2250710"/>
    <lineage>
        <taxon>Bacteria</taxon>
        <taxon>Bacteria division TA06</taxon>
    </lineage>
</organism>
<dbReference type="InterPro" id="IPR005840">
    <property type="entry name" value="Ribosomal_uS12_MeSTrfase_RimO"/>
</dbReference>
<evidence type="ECO:0000256" key="5">
    <source>
        <dbReference type="ARBA" id="ARBA00022723"/>
    </source>
</evidence>
<evidence type="ECO:0000259" key="11">
    <source>
        <dbReference type="PROSITE" id="PS51918"/>
    </source>
</evidence>
<dbReference type="Gene3D" id="3.40.50.12160">
    <property type="entry name" value="Methylthiotransferase, N-terminal domain"/>
    <property type="match status" value="1"/>
</dbReference>
<dbReference type="GO" id="GO:0006400">
    <property type="term" value="P:tRNA modification"/>
    <property type="evidence" value="ECO:0007669"/>
    <property type="project" value="InterPro"/>
</dbReference>
<evidence type="ECO:0000256" key="8">
    <source>
        <dbReference type="HAMAP-Rule" id="MF_01865"/>
    </source>
</evidence>
<feature type="domain" description="TRAM" evidence="9">
    <location>
        <begin position="373"/>
        <end position="437"/>
    </location>
</feature>
<evidence type="ECO:0000313" key="13">
    <source>
        <dbReference type="Proteomes" id="UP000271125"/>
    </source>
</evidence>
<dbReference type="SUPFAM" id="SSF102114">
    <property type="entry name" value="Radical SAM enzymes"/>
    <property type="match status" value="1"/>
</dbReference>
<evidence type="ECO:0000256" key="3">
    <source>
        <dbReference type="ARBA" id="ARBA00022679"/>
    </source>
</evidence>
<keyword evidence="3 8" id="KW-0808">Transferase</keyword>
<keyword evidence="5 8" id="KW-0479">Metal-binding</keyword>
<feature type="binding site" evidence="8">
    <location>
        <position position="84"/>
    </location>
    <ligand>
        <name>[4Fe-4S] cluster</name>
        <dbReference type="ChEBI" id="CHEBI:49883"/>
        <label>1</label>
    </ligand>
</feature>
<evidence type="ECO:0000256" key="7">
    <source>
        <dbReference type="ARBA" id="ARBA00023014"/>
    </source>
</evidence>